<dbReference type="Proteomes" id="UP000435837">
    <property type="component" value="Unassembled WGS sequence"/>
</dbReference>
<reference evidence="1 2" key="1">
    <citation type="submission" date="2019-12" db="EMBL/GenBank/DDBJ databases">
        <title>Whole genome shotgun sequence of Streptomyces caniferus NBRC 15389.</title>
        <authorList>
            <person name="Ichikawa N."/>
            <person name="Kimura A."/>
            <person name="Kitahashi Y."/>
            <person name="Komaki H."/>
            <person name="Tamura T."/>
        </authorList>
    </citation>
    <scope>NUCLEOTIDE SEQUENCE [LARGE SCALE GENOMIC DNA]</scope>
    <source>
        <strain evidence="1 2">NBRC 15389</strain>
    </source>
</reference>
<organism evidence="1 2">
    <name type="scientific">Streptomyces caniferus</name>
    <dbReference type="NCBI Taxonomy" id="285557"/>
    <lineage>
        <taxon>Bacteria</taxon>
        <taxon>Bacillati</taxon>
        <taxon>Actinomycetota</taxon>
        <taxon>Actinomycetes</taxon>
        <taxon>Kitasatosporales</taxon>
        <taxon>Streptomycetaceae</taxon>
        <taxon>Streptomyces</taxon>
    </lineage>
</organism>
<protein>
    <submittedName>
        <fullName evidence="1">Uncharacterized protein</fullName>
    </submittedName>
</protein>
<evidence type="ECO:0000313" key="2">
    <source>
        <dbReference type="Proteomes" id="UP000435837"/>
    </source>
</evidence>
<proteinExistence type="predicted"/>
<dbReference type="EMBL" id="BLIN01000005">
    <property type="protein sequence ID" value="GFE08066.1"/>
    <property type="molecule type" value="Genomic_DNA"/>
</dbReference>
<gene>
    <name evidence="1" type="ORF">Scani_43340</name>
</gene>
<sequence length="108" mass="12310">MVFPFDEYLEIKLRPNRPVGWPGRGCGSRVPEIRNRWCDSRGAKDQSMRAGCAANRRTTDPDPNAPLNYRKCTRIHDLVAASSQLLQFQFQPIGNRSFDELDIPAPNH</sequence>
<name>A0A640SC32_9ACTN</name>
<dbReference type="AlphaFoldDB" id="A0A640SC32"/>
<accession>A0A640SC32</accession>
<comment type="caution">
    <text evidence="1">The sequence shown here is derived from an EMBL/GenBank/DDBJ whole genome shotgun (WGS) entry which is preliminary data.</text>
</comment>
<evidence type="ECO:0000313" key="1">
    <source>
        <dbReference type="EMBL" id="GFE08066.1"/>
    </source>
</evidence>